<keyword evidence="4" id="KW-1185">Reference proteome</keyword>
<dbReference type="RefSeq" id="WP_076481215.1">
    <property type="nucleotide sequence ID" value="NZ_FTNT01000009.1"/>
</dbReference>
<dbReference type="InterPro" id="IPR036291">
    <property type="entry name" value="NAD(P)-bd_dom_sf"/>
</dbReference>
<dbReference type="OrthoDB" id="9787292at2"/>
<evidence type="ECO:0000313" key="3">
    <source>
        <dbReference type="EMBL" id="SIS15332.1"/>
    </source>
</evidence>
<protein>
    <submittedName>
        <fullName evidence="3">Nucleoside-diphosphate-sugar epimerase</fullName>
    </submittedName>
</protein>
<evidence type="ECO:0000313" key="4">
    <source>
        <dbReference type="Proteomes" id="UP000186218"/>
    </source>
</evidence>
<sequence length="302" mass="31023">MRVFVTGASGWIGSAVVPELVQAGHEVVGLARSDASATAIAAAGARVHRGSIDDPEGLAAAAAAADGVVHLAFNHDFSDFVGAGHTERAVITALGDALRDSGKPLLFAAGLLVKPGQVVTENDPTPVSGPDSPRGGGEELALSYAEHGVRPVSLRFAPSVHGDGDHGFIKTLVEVARQRGVSGHVGDGGNRWAAVHRSDAARLVRLALERPPVGGVVHAVDEEAITARDIATAIGRGLDVPVASIAPDDVTDHFGWIGGFFSLDLPASSDVTRETLNWTPAGPGLLDDLATDSYFRDPATIG</sequence>
<dbReference type="Gene3D" id="3.40.50.720">
    <property type="entry name" value="NAD(P)-binding Rossmann-like Domain"/>
    <property type="match status" value="1"/>
</dbReference>
<dbReference type="EMBL" id="FTNT01000009">
    <property type="protein sequence ID" value="SIS15332.1"/>
    <property type="molecule type" value="Genomic_DNA"/>
</dbReference>
<reference evidence="3 4" key="1">
    <citation type="submission" date="2017-01" db="EMBL/GenBank/DDBJ databases">
        <authorList>
            <person name="Mah S.A."/>
            <person name="Swanson W.J."/>
            <person name="Moy G.W."/>
            <person name="Vacquier V.D."/>
        </authorList>
    </citation>
    <scope>NUCLEOTIDE SEQUENCE [LARGE SCALE GENOMIC DNA]</scope>
    <source>
        <strain evidence="3 4">CPCC 203464</strain>
    </source>
</reference>
<dbReference type="InterPro" id="IPR001509">
    <property type="entry name" value="Epimerase_deHydtase"/>
</dbReference>
<dbReference type="PANTHER" id="PTHR48079">
    <property type="entry name" value="PROTEIN YEEZ"/>
    <property type="match status" value="1"/>
</dbReference>
<dbReference type="InterPro" id="IPR051783">
    <property type="entry name" value="NAD(P)-dependent_oxidoreduct"/>
</dbReference>
<gene>
    <name evidence="3" type="ORF">SAMN05445060_3045</name>
</gene>
<dbReference type="Pfam" id="PF01370">
    <property type="entry name" value="Epimerase"/>
    <property type="match status" value="1"/>
</dbReference>
<evidence type="ECO:0000256" key="1">
    <source>
        <dbReference type="SAM" id="MobiDB-lite"/>
    </source>
</evidence>
<dbReference type="AlphaFoldDB" id="A0A1N7GRZ0"/>
<proteinExistence type="predicted"/>
<name>A0A1N7GRZ0_9NOCA</name>
<evidence type="ECO:0000259" key="2">
    <source>
        <dbReference type="Pfam" id="PF01370"/>
    </source>
</evidence>
<dbReference type="GO" id="GO:0005737">
    <property type="term" value="C:cytoplasm"/>
    <property type="evidence" value="ECO:0007669"/>
    <property type="project" value="TreeGrafter"/>
</dbReference>
<dbReference type="CDD" id="cd05262">
    <property type="entry name" value="SDR_a7"/>
    <property type="match status" value="1"/>
</dbReference>
<dbReference type="STRING" id="1344003.SAMN05445060_3045"/>
<feature type="region of interest" description="Disordered" evidence="1">
    <location>
        <begin position="119"/>
        <end position="138"/>
    </location>
</feature>
<dbReference type="Proteomes" id="UP000186218">
    <property type="component" value="Unassembled WGS sequence"/>
</dbReference>
<dbReference type="SUPFAM" id="SSF51735">
    <property type="entry name" value="NAD(P)-binding Rossmann-fold domains"/>
    <property type="match status" value="1"/>
</dbReference>
<organism evidence="3 4">
    <name type="scientific">Williamsia sterculiae</name>
    <dbReference type="NCBI Taxonomy" id="1344003"/>
    <lineage>
        <taxon>Bacteria</taxon>
        <taxon>Bacillati</taxon>
        <taxon>Actinomycetota</taxon>
        <taxon>Actinomycetes</taxon>
        <taxon>Mycobacteriales</taxon>
        <taxon>Nocardiaceae</taxon>
        <taxon>Williamsia</taxon>
    </lineage>
</organism>
<dbReference type="GO" id="GO:0004029">
    <property type="term" value="F:aldehyde dehydrogenase (NAD+) activity"/>
    <property type="evidence" value="ECO:0007669"/>
    <property type="project" value="TreeGrafter"/>
</dbReference>
<accession>A0A1N7GRZ0</accession>
<feature type="domain" description="NAD-dependent epimerase/dehydratase" evidence="2">
    <location>
        <begin position="3"/>
        <end position="212"/>
    </location>
</feature>
<dbReference type="PANTHER" id="PTHR48079:SF6">
    <property type="entry name" value="NAD(P)-BINDING DOMAIN-CONTAINING PROTEIN-RELATED"/>
    <property type="match status" value="1"/>
</dbReference>